<dbReference type="AlphaFoldDB" id="A0A3M7F439"/>
<dbReference type="Gene3D" id="3.40.50.2000">
    <property type="entry name" value="Glycogen Phosphorylase B"/>
    <property type="match status" value="2"/>
</dbReference>
<organism evidence="6 7">
    <name type="scientific">Hortaea werneckii</name>
    <name type="common">Black yeast</name>
    <name type="synonym">Cladosporium werneckii</name>
    <dbReference type="NCBI Taxonomy" id="91943"/>
    <lineage>
        <taxon>Eukaryota</taxon>
        <taxon>Fungi</taxon>
        <taxon>Dikarya</taxon>
        <taxon>Ascomycota</taxon>
        <taxon>Pezizomycotina</taxon>
        <taxon>Dothideomycetes</taxon>
        <taxon>Dothideomycetidae</taxon>
        <taxon>Mycosphaerellales</taxon>
        <taxon>Teratosphaeriaceae</taxon>
        <taxon>Hortaea</taxon>
    </lineage>
</organism>
<evidence type="ECO:0000313" key="6">
    <source>
        <dbReference type="EMBL" id="RMY83638.1"/>
    </source>
</evidence>
<dbReference type="PANTHER" id="PTHR48050:SF27">
    <property type="entry name" value="GLUCOSYLTRANSFERASE, PUTATIVE (AFU_ORTHOLOGUE AFUA_7G04880)-RELATED"/>
    <property type="match status" value="1"/>
</dbReference>
<comment type="caution">
    <text evidence="6">The sequence shown here is derived from an EMBL/GenBank/DDBJ whole genome shotgun (WGS) entry which is preliminary data.</text>
</comment>
<feature type="signal peptide" evidence="3">
    <location>
        <begin position="1"/>
        <end position="29"/>
    </location>
</feature>
<dbReference type="GO" id="GO:0005975">
    <property type="term" value="P:carbohydrate metabolic process"/>
    <property type="evidence" value="ECO:0007669"/>
    <property type="project" value="InterPro"/>
</dbReference>
<dbReference type="GO" id="GO:0016906">
    <property type="term" value="F:sterol 3-beta-glucosyltransferase activity"/>
    <property type="evidence" value="ECO:0007669"/>
    <property type="project" value="UniProtKB-ARBA"/>
</dbReference>
<evidence type="ECO:0000256" key="1">
    <source>
        <dbReference type="ARBA" id="ARBA00022679"/>
    </source>
</evidence>
<dbReference type="InterPro" id="IPR004276">
    <property type="entry name" value="GlycoTrans_28_N"/>
</dbReference>
<evidence type="ECO:0000256" key="2">
    <source>
        <dbReference type="SAM" id="MobiDB-lite"/>
    </source>
</evidence>
<feature type="chain" id="PRO_5018176640" evidence="3">
    <location>
        <begin position="30"/>
        <end position="878"/>
    </location>
</feature>
<dbReference type="InterPro" id="IPR002213">
    <property type="entry name" value="UDP_glucos_trans"/>
</dbReference>
<dbReference type="InterPro" id="IPR050426">
    <property type="entry name" value="Glycosyltransferase_28"/>
</dbReference>
<dbReference type="FunFam" id="3.40.50.2000:FF:000100">
    <property type="entry name" value="Glycosyltransferase family 1 protein"/>
    <property type="match status" value="1"/>
</dbReference>
<evidence type="ECO:0000259" key="4">
    <source>
        <dbReference type="Pfam" id="PF03033"/>
    </source>
</evidence>
<dbReference type="Pfam" id="PF03033">
    <property type="entry name" value="Glyco_transf_28"/>
    <property type="match status" value="1"/>
</dbReference>
<keyword evidence="3" id="KW-0732">Signal</keyword>
<dbReference type="EMBL" id="QWIQ01000517">
    <property type="protein sequence ID" value="RMY83638.1"/>
    <property type="molecule type" value="Genomic_DNA"/>
</dbReference>
<gene>
    <name evidence="6" type="ORF">D0862_11644</name>
</gene>
<protein>
    <submittedName>
        <fullName evidence="6">Uncharacterized protein</fullName>
    </submittedName>
</protein>
<dbReference type="InterPro" id="IPR010610">
    <property type="entry name" value="EryCIII-like_C"/>
</dbReference>
<keyword evidence="1" id="KW-0808">Transferase</keyword>
<feature type="domain" description="Erythromycin biosynthesis protein CIII-like C-terminal" evidence="5">
    <location>
        <begin position="442"/>
        <end position="542"/>
    </location>
</feature>
<reference evidence="6 7" key="1">
    <citation type="journal article" date="2018" name="BMC Genomics">
        <title>Genomic evidence for intraspecific hybridization in a clonal and extremely halotolerant yeast.</title>
        <authorList>
            <person name="Gostincar C."/>
            <person name="Stajich J.E."/>
            <person name="Zupancic J."/>
            <person name="Zalar P."/>
            <person name="Gunde-Cimerman N."/>
        </authorList>
    </citation>
    <scope>NUCLEOTIDE SEQUENCE [LARGE SCALE GENOMIC DNA]</scope>
    <source>
        <strain evidence="6 7">EXF-171</strain>
    </source>
</reference>
<dbReference type="Pfam" id="PF06722">
    <property type="entry name" value="EryCIII-like_C"/>
    <property type="match status" value="1"/>
</dbReference>
<accession>A0A3M7F439</accession>
<feature type="region of interest" description="Disordered" evidence="2">
    <location>
        <begin position="32"/>
        <end position="51"/>
    </location>
</feature>
<dbReference type="PANTHER" id="PTHR48050">
    <property type="entry name" value="STEROL 3-BETA-GLUCOSYLTRANSFERASE"/>
    <property type="match status" value="1"/>
</dbReference>
<dbReference type="SUPFAM" id="SSF53756">
    <property type="entry name" value="UDP-Glycosyltransferase/glycogen phosphorylase"/>
    <property type="match status" value="1"/>
</dbReference>
<feature type="region of interest" description="Disordered" evidence="2">
    <location>
        <begin position="651"/>
        <end position="706"/>
    </location>
</feature>
<name>A0A3M7F439_HORWE</name>
<sequence length="878" mass="95661">MNMLGQKPFAKAFCLLQAVLPLFPGVITSRNRIMEPGSNRSDPPLYSELNADDSPAEGIDLRSKLLLYSMCIWFAHNPTDDGRIDVECESRVGRALSRVIPAGSFPSFDSGEPGKIPEQPRTLQAPAQLNIVIQVVGSRGDVQPFIALGCELQKSHGHRVRIATHSVFEDFVRQSDLEFFSIGGDPAELMAYIVKNPGLIPSMRSLKAGDIQKKRKMLAEMLRGCWRSCIEPDSQSGAPFVADAIIANPPSFAHIHCAQALGVPIHMMFTMPWSSTRAFAHPLANLKLSPKTDPNIANYISYGLVEWLTWQGMGDIINEWRRELGLEDVPLSEGTRLAEGLRIPHTYCWSPALVPKPMDWPDHVDVCGFFFREVPSYSPPADLASFLKSGDVPVYLGFGSIVLDDPAAMTEEILAAVEKAGVRAIVSRGWSNLGEGRDSDENVFWLGDCPHEWLFQHVSAVVHHGGAGTTACGLLNGCPTCIVPFFGDQPFWGRMVATAGAGPPPIPHATLTSEGLAEAIQKCLEPETREAARAVAQKMKQESGVLMAVDSFHRHLPPDLKCDLSGAGPAAWQYKHGRKKVKISKSAASVLSTQGLIDERKLTHHATKTIVIDIKRWDPITAILSATLQSTTDFGSAASGAVIRPYKAFRRGRSATPDSRGARSGDSELSSVASRKSDGDLREPRMMAAGEQREYDENADKKHERDRAVATASARGIGRMVATPLKAGLVDIPLAATEGMRAVPRSGREKENSYTPEKVTDWRSGSSVALRYLGHSIYEGCTGIFIKTYRRKQAEGAKGVAKGLGEGLVDFTMKTGSGVIGLVAYPSQGVYRSLHSALHQSTRNQVVVAKRAEGQWLSRELGSDSAEVQRVVQRFKSL</sequence>
<dbReference type="Proteomes" id="UP000281468">
    <property type="component" value="Unassembled WGS sequence"/>
</dbReference>
<evidence type="ECO:0000259" key="5">
    <source>
        <dbReference type="Pfam" id="PF06722"/>
    </source>
</evidence>
<dbReference type="CDD" id="cd03784">
    <property type="entry name" value="GT1_Gtf-like"/>
    <property type="match status" value="1"/>
</dbReference>
<evidence type="ECO:0000313" key="7">
    <source>
        <dbReference type="Proteomes" id="UP000281468"/>
    </source>
</evidence>
<feature type="domain" description="Glycosyltransferase family 28 N-terminal" evidence="4">
    <location>
        <begin position="131"/>
        <end position="279"/>
    </location>
</feature>
<evidence type="ECO:0000256" key="3">
    <source>
        <dbReference type="SAM" id="SignalP"/>
    </source>
</evidence>
<dbReference type="FunFam" id="3.40.50.2000:FF:000009">
    <property type="entry name" value="Sterol 3-beta-glucosyltransferase UGT80A2"/>
    <property type="match status" value="1"/>
</dbReference>
<feature type="compositionally biased region" description="Basic and acidic residues" evidence="2">
    <location>
        <begin position="675"/>
        <end position="706"/>
    </location>
</feature>
<proteinExistence type="predicted"/>